<name>A0A0J9WK60_FUSO4</name>
<dbReference type="SUPFAM" id="SSF53448">
    <property type="entry name" value="Nucleotide-diphospho-sugar transferases"/>
    <property type="match status" value="1"/>
</dbReference>
<comment type="subcellular location">
    <subcellularLocation>
        <location evidence="1">Membrane</location>
    </subcellularLocation>
</comment>
<dbReference type="OrthoDB" id="1733656at2759"/>
<keyword evidence="2" id="KW-0808">Transferase</keyword>
<dbReference type="InterPro" id="IPR015338">
    <property type="entry name" value="GT64_dom"/>
</dbReference>
<reference evidence="8" key="2">
    <citation type="journal article" date="2010" name="Nature">
        <title>Comparative genomics reveals mobile pathogenicity chromosomes in Fusarium.</title>
        <authorList>
            <person name="Ma L.J."/>
            <person name="van der Does H.C."/>
            <person name="Borkovich K.A."/>
            <person name="Coleman J.J."/>
            <person name="Daboussi M.J."/>
            <person name="Di Pietro A."/>
            <person name="Dufresne M."/>
            <person name="Freitag M."/>
            <person name="Grabherr M."/>
            <person name="Henrissat B."/>
            <person name="Houterman P.M."/>
            <person name="Kang S."/>
            <person name="Shim W.B."/>
            <person name="Woloshuk C."/>
            <person name="Xie X."/>
            <person name="Xu J.R."/>
            <person name="Antoniw J."/>
            <person name="Baker S.E."/>
            <person name="Bluhm B.H."/>
            <person name="Breakspear A."/>
            <person name="Brown D.W."/>
            <person name="Butchko R.A."/>
            <person name="Chapman S."/>
            <person name="Coulson R."/>
            <person name="Coutinho P.M."/>
            <person name="Danchin E.G."/>
            <person name="Diener A."/>
            <person name="Gale L.R."/>
            <person name="Gardiner D.M."/>
            <person name="Goff S."/>
            <person name="Hammond-Kosack K.E."/>
            <person name="Hilburn K."/>
            <person name="Hua-Van A."/>
            <person name="Jonkers W."/>
            <person name="Kazan K."/>
            <person name="Kodira C.D."/>
            <person name="Koehrsen M."/>
            <person name="Kumar L."/>
            <person name="Lee Y.H."/>
            <person name="Li L."/>
            <person name="Manners J.M."/>
            <person name="Miranda-Saavedra D."/>
            <person name="Mukherjee M."/>
            <person name="Park G."/>
            <person name="Park J."/>
            <person name="Park S.Y."/>
            <person name="Proctor R.H."/>
            <person name="Regev A."/>
            <person name="Ruiz-Roldan M.C."/>
            <person name="Sain D."/>
            <person name="Sakthikumar S."/>
            <person name="Sykes S."/>
            <person name="Schwartz D.C."/>
            <person name="Turgeon B.G."/>
            <person name="Wapinski I."/>
            <person name="Yoder O."/>
            <person name="Young S."/>
            <person name="Zeng Q."/>
            <person name="Zhou S."/>
            <person name="Galagan J."/>
            <person name="Cuomo C.A."/>
            <person name="Kistler H.C."/>
            <person name="Rep M."/>
        </authorList>
    </citation>
    <scope>NUCLEOTIDE SEQUENCE [LARGE SCALE GENOMIC DNA]</scope>
    <source>
        <strain evidence="8">4287</strain>
    </source>
</reference>
<evidence type="ECO:0000256" key="5">
    <source>
        <dbReference type="SAM" id="MobiDB-lite"/>
    </source>
</evidence>
<accession>A0A0J9WK60</accession>
<dbReference type="Pfam" id="PF09258">
    <property type="entry name" value="Glyco_transf_64"/>
    <property type="match status" value="1"/>
</dbReference>
<keyword evidence="6" id="KW-0812">Transmembrane</keyword>
<protein>
    <recommendedName>
        <fullName evidence="7">Glycosyl transferase 64 domain-containing protein</fullName>
    </recommendedName>
</protein>
<dbReference type="Proteomes" id="UP000009097">
    <property type="component" value="Unassembled WGS sequence"/>
</dbReference>
<keyword evidence="6" id="KW-1133">Transmembrane helix</keyword>
<evidence type="ECO:0000313" key="9">
    <source>
        <dbReference type="Proteomes" id="UP000009097"/>
    </source>
</evidence>
<sequence>MSNSNRKSNEMTPMPFDDSSEPSSISHYMTNCLPKKWRLLIISVASFVVCMVFASMYGFDYSTFSGNDDIKSDWSGLREYSSFHEAKKTCGPRDEVANMTIWNTAVDKTGHLMDDMFTIALQTYKRPGQLNKTLEHLTAYKTSSLYEIVVAWNDNTTQPPNDFVGKNHVPVRFRVSEENSLNQKFLPDPKYMTQGVLLSDDDWNFNHTDIDWVFQQWRRSGMNRLTGPFARCWYNNEHDEAMYSLCSGKPDKYHMALTGLAFTHLSFLEYYWSNDPLMEKLRNYVDSKFNCEDIALNYVASMLTCEGPLQVLGLERLDHQTAKHGISTRPGHIQMRNRCLRDYNEMFTYNPLHDVDTFIRRGVVSVV</sequence>
<feature type="domain" description="Glycosyl transferase 64" evidence="7">
    <location>
        <begin position="117"/>
        <end position="354"/>
    </location>
</feature>
<evidence type="ECO:0000256" key="4">
    <source>
        <dbReference type="ARBA" id="ARBA00023157"/>
    </source>
</evidence>
<dbReference type="KEGG" id="fox:FOXG_04701"/>
<dbReference type="Gene3D" id="3.90.550.10">
    <property type="entry name" value="Spore Coat Polysaccharide Biosynthesis Protein SpsA, Chain A"/>
    <property type="match status" value="1"/>
</dbReference>
<dbReference type="PANTHER" id="PTHR48261:SF2">
    <property type="entry name" value="ACETYLGLUCOSAMINYLTRANSFERASE"/>
    <property type="match status" value="1"/>
</dbReference>
<evidence type="ECO:0000256" key="1">
    <source>
        <dbReference type="ARBA" id="ARBA00004370"/>
    </source>
</evidence>
<evidence type="ECO:0000313" key="8">
    <source>
        <dbReference type="EMBL" id="KNB01467.1"/>
    </source>
</evidence>
<dbReference type="PANTHER" id="PTHR48261">
    <property type="entry name" value="ACETYLGLUCOSAMINYLTRANSFERASE"/>
    <property type="match status" value="1"/>
</dbReference>
<reference evidence="8" key="1">
    <citation type="submission" date="2007-04" db="EMBL/GenBank/DDBJ databases">
        <authorList>
            <consortium name="The Broad Institute Genome Sequencing Platform"/>
            <person name="Birren B."/>
            <person name="Lander E."/>
            <person name="Galagan J."/>
            <person name="Nusbaum C."/>
            <person name="Devon K."/>
            <person name="Ma L.-J."/>
            <person name="Jaffe D."/>
            <person name="Butler J."/>
            <person name="Alvarez P."/>
            <person name="Gnerre S."/>
            <person name="Grabherr M."/>
            <person name="Kleber M."/>
            <person name="Mauceli E."/>
            <person name="Brockman W."/>
            <person name="MacCallum I.A."/>
            <person name="Young S."/>
            <person name="LaButti K."/>
            <person name="DeCaprio D."/>
            <person name="Crawford M."/>
            <person name="Koehrsen M."/>
            <person name="Engels R."/>
            <person name="Montgomery P."/>
            <person name="Pearson M."/>
            <person name="Howarth C."/>
            <person name="Larson L."/>
            <person name="White J."/>
            <person name="O'Leary S."/>
            <person name="Kodira C."/>
            <person name="Zeng Q."/>
            <person name="Yandava C."/>
            <person name="Alvarado L."/>
            <person name="Kistler C."/>
            <person name="Shim W.-B."/>
            <person name="Kang S."/>
            <person name="Woloshuk C."/>
        </authorList>
    </citation>
    <scope>NUCLEOTIDE SEQUENCE</scope>
    <source>
        <strain evidence="8">4287</strain>
    </source>
</reference>
<keyword evidence="4" id="KW-1015">Disulfide bond</keyword>
<evidence type="ECO:0000256" key="6">
    <source>
        <dbReference type="SAM" id="Phobius"/>
    </source>
</evidence>
<gene>
    <name evidence="8" type="ORF">FOXG_04701</name>
</gene>
<dbReference type="InterPro" id="IPR029044">
    <property type="entry name" value="Nucleotide-diphossugar_trans"/>
</dbReference>
<proteinExistence type="predicted"/>
<dbReference type="InterPro" id="IPR004263">
    <property type="entry name" value="Exostosin"/>
</dbReference>
<dbReference type="GeneID" id="28946725"/>
<evidence type="ECO:0000256" key="2">
    <source>
        <dbReference type="ARBA" id="ARBA00022679"/>
    </source>
</evidence>
<dbReference type="RefSeq" id="XP_018239512.1">
    <property type="nucleotide sequence ID" value="XM_018382735.1"/>
</dbReference>
<keyword evidence="3 6" id="KW-0472">Membrane</keyword>
<evidence type="ECO:0000256" key="3">
    <source>
        <dbReference type="ARBA" id="ARBA00023136"/>
    </source>
</evidence>
<dbReference type="GO" id="GO:0016757">
    <property type="term" value="F:glycosyltransferase activity"/>
    <property type="evidence" value="ECO:0007669"/>
    <property type="project" value="InterPro"/>
</dbReference>
<dbReference type="AlphaFoldDB" id="A0A0J9WK60"/>
<dbReference type="EMBL" id="DS231700">
    <property type="protein sequence ID" value="KNB01467.1"/>
    <property type="molecule type" value="Genomic_DNA"/>
</dbReference>
<feature type="region of interest" description="Disordered" evidence="5">
    <location>
        <begin position="1"/>
        <end position="22"/>
    </location>
</feature>
<organism evidence="8 9">
    <name type="scientific">Fusarium oxysporum f. sp. lycopersici (strain 4287 / CBS 123668 / FGSC 9935 / NRRL 34936)</name>
    <name type="common">Fusarium vascular wilt of tomato</name>
    <dbReference type="NCBI Taxonomy" id="426428"/>
    <lineage>
        <taxon>Eukaryota</taxon>
        <taxon>Fungi</taxon>
        <taxon>Dikarya</taxon>
        <taxon>Ascomycota</taxon>
        <taxon>Pezizomycotina</taxon>
        <taxon>Sordariomycetes</taxon>
        <taxon>Hypocreomycetidae</taxon>
        <taxon>Hypocreales</taxon>
        <taxon>Nectriaceae</taxon>
        <taxon>Fusarium</taxon>
        <taxon>Fusarium oxysporum species complex</taxon>
    </lineage>
</organism>
<feature type="transmembrane region" description="Helical" evidence="6">
    <location>
        <begin position="39"/>
        <end position="59"/>
    </location>
</feature>
<dbReference type="GO" id="GO:0016020">
    <property type="term" value="C:membrane"/>
    <property type="evidence" value="ECO:0007669"/>
    <property type="project" value="UniProtKB-SubCell"/>
</dbReference>
<evidence type="ECO:0000259" key="7">
    <source>
        <dbReference type="Pfam" id="PF09258"/>
    </source>
</evidence>
<dbReference type="VEuPathDB" id="FungiDB:FOXG_04701"/>